<organism evidence="1 2">
    <name type="scientific">Candidatus Scatoplasma merdavium</name>
    <dbReference type="NCBI Taxonomy" id="2840932"/>
    <lineage>
        <taxon>Bacteria</taxon>
        <taxon>Bacillati</taxon>
        <taxon>Bacillota</taxon>
        <taxon>Bacilli</taxon>
        <taxon>Bacillales</taxon>
        <taxon>Candidatus Scatoplasma</taxon>
    </lineage>
</organism>
<dbReference type="AlphaFoldDB" id="A0A9D9DAD1"/>
<accession>A0A9D9DAD1</accession>
<protein>
    <submittedName>
        <fullName evidence="1">Uncharacterized protein</fullName>
    </submittedName>
</protein>
<name>A0A9D9DAD1_9BACL</name>
<proteinExistence type="predicted"/>
<reference evidence="1" key="2">
    <citation type="journal article" date="2021" name="PeerJ">
        <title>Extensive microbial diversity within the chicken gut microbiome revealed by metagenomics and culture.</title>
        <authorList>
            <person name="Gilroy R."/>
            <person name="Ravi A."/>
            <person name="Getino M."/>
            <person name="Pursley I."/>
            <person name="Horton D.L."/>
            <person name="Alikhan N.F."/>
            <person name="Baker D."/>
            <person name="Gharbi K."/>
            <person name="Hall N."/>
            <person name="Watson M."/>
            <person name="Adriaenssens E.M."/>
            <person name="Foster-Nyarko E."/>
            <person name="Jarju S."/>
            <person name="Secka A."/>
            <person name="Antonio M."/>
            <person name="Oren A."/>
            <person name="Chaudhuri R.R."/>
            <person name="La Ragione R."/>
            <person name="Hildebrand F."/>
            <person name="Pallen M.J."/>
        </authorList>
    </citation>
    <scope>NUCLEOTIDE SEQUENCE</scope>
    <source>
        <strain evidence="1">1748</strain>
    </source>
</reference>
<gene>
    <name evidence="1" type="ORF">IAC78_03145</name>
</gene>
<comment type="caution">
    <text evidence="1">The sequence shown here is derived from an EMBL/GenBank/DDBJ whole genome shotgun (WGS) entry which is preliminary data.</text>
</comment>
<dbReference type="EMBL" id="JADING010000089">
    <property type="protein sequence ID" value="MBO8414451.1"/>
    <property type="molecule type" value="Genomic_DNA"/>
</dbReference>
<sequence>MQILVSFCVLSVIIHILLKYTTLKR</sequence>
<dbReference type="Proteomes" id="UP000823629">
    <property type="component" value="Unassembled WGS sequence"/>
</dbReference>
<evidence type="ECO:0000313" key="1">
    <source>
        <dbReference type="EMBL" id="MBO8414451.1"/>
    </source>
</evidence>
<reference evidence="1" key="1">
    <citation type="submission" date="2020-10" db="EMBL/GenBank/DDBJ databases">
        <authorList>
            <person name="Gilroy R."/>
        </authorList>
    </citation>
    <scope>NUCLEOTIDE SEQUENCE</scope>
    <source>
        <strain evidence="1">1748</strain>
    </source>
</reference>
<evidence type="ECO:0000313" key="2">
    <source>
        <dbReference type="Proteomes" id="UP000823629"/>
    </source>
</evidence>